<dbReference type="EMBL" id="BARU01010762">
    <property type="protein sequence ID" value="GAH36953.1"/>
    <property type="molecule type" value="Genomic_DNA"/>
</dbReference>
<name>X1GVE6_9ZZZZ</name>
<protein>
    <recommendedName>
        <fullName evidence="2">TFIIB-type domain-containing protein</fullName>
    </recommendedName>
</protein>
<accession>X1GVE6</accession>
<organism evidence="1">
    <name type="scientific">marine sediment metagenome</name>
    <dbReference type="NCBI Taxonomy" id="412755"/>
    <lineage>
        <taxon>unclassified sequences</taxon>
        <taxon>metagenomes</taxon>
        <taxon>ecological metagenomes</taxon>
    </lineage>
</organism>
<reference evidence="1" key="1">
    <citation type="journal article" date="2014" name="Front. Microbiol.">
        <title>High frequency of phylogenetically diverse reductive dehalogenase-homologous genes in deep subseafloor sedimentary metagenomes.</title>
        <authorList>
            <person name="Kawai M."/>
            <person name="Futagami T."/>
            <person name="Toyoda A."/>
            <person name="Takaki Y."/>
            <person name="Nishi S."/>
            <person name="Hori S."/>
            <person name="Arai W."/>
            <person name="Tsubouchi T."/>
            <person name="Morono Y."/>
            <person name="Uchiyama I."/>
            <person name="Ito T."/>
            <person name="Fujiyama A."/>
            <person name="Inagaki F."/>
            <person name="Takami H."/>
        </authorList>
    </citation>
    <scope>NUCLEOTIDE SEQUENCE</scope>
    <source>
        <strain evidence="1">Expedition CK06-06</strain>
    </source>
</reference>
<comment type="caution">
    <text evidence="1">The sequence shown here is derived from an EMBL/GenBank/DDBJ whole genome shotgun (WGS) entry which is preliminary data.</text>
</comment>
<evidence type="ECO:0008006" key="2">
    <source>
        <dbReference type="Google" id="ProtNLM"/>
    </source>
</evidence>
<evidence type="ECO:0000313" key="1">
    <source>
        <dbReference type="EMBL" id="GAH36953.1"/>
    </source>
</evidence>
<gene>
    <name evidence="1" type="ORF">S03H2_20421</name>
</gene>
<sequence length="62" mass="7150">MTIYKTSVTLDHTNLKCDLCGSDDIVETVEGYVCRACGIVQTLQNFNMINHTKQMYYNMHED</sequence>
<dbReference type="AlphaFoldDB" id="X1GVE6"/>
<dbReference type="SUPFAM" id="SSF57783">
    <property type="entry name" value="Zinc beta-ribbon"/>
    <property type="match status" value="1"/>
</dbReference>
<proteinExistence type="predicted"/>